<feature type="chain" id="PRO_5027101722" description="Lipocalin-like domain-containing protein" evidence="1">
    <location>
        <begin position="23"/>
        <end position="132"/>
    </location>
</feature>
<dbReference type="EMBL" id="WSQA01000002">
    <property type="protein sequence ID" value="MVZ60959.1"/>
    <property type="molecule type" value="Genomic_DNA"/>
</dbReference>
<proteinExistence type="predicted"/>
<comment type="caution">
    <text evidence="2">The sequence shown here is derived from an EMBL/GenBank/DDBJ whole genome shotgun (WGS) entry which is preliminary data.</text>
</comment>
<dbReference type="AlphaFoldDB" id="A0A6N8KW57"/>
<evidence type="ECO:0000256" key="1">
    <source>
        <dbReference type="SAM" id="SignalP"/>
    </source>
</evidence>
<gene>
    <name evidence="2" type="ORF">GQF63_02875</name>
</gene>
<evidence type="ECO:0000313" key="2">
    <source>
        <dbReference type="EMBL" id="MVZ60959.1"/>
    </source>
</evidence>
<evidence type="ECO:0008006" key="4">
    <source>
        <dbReference type="Google" id="ProtNLM"/>
    </source>
</evidence>
<accession>A0A6N8KW57</accession>
<dbReference type="Proteomes" id="UP000435036">
    <property type="component" value="Unassembled WGS sequence"/>
</dbReference>
<sequence length="132" mass="14253">MKNTLKLLSLLFVVLFTAASCSKDDDPADNLVFTGNYTGNVSYTDGNDASKSVEMGSGSVRVYKVGDNYAFDFKSDNGSIPSLTGIKMERGDNNTIFFSSESLGTITISESSLTIAYADLEKKQTWTASGER</sequence>
<dbReference type="OrthoDB" id="711418at2"/>
<evidence type="ECO:0000313" key="3">
    <source>
        <dbReference type="Proteomes" id="UP000435036"/>
    </source>
</evidence>
<keyword evidence="1" id="KW-0732">Signal</keyword>
<protein>
    <recommendedName>
        <fullName evidence="4">Lipocalin-like domain-containing protein</fullName>
    </recommendedName>
</protein>
<feature type="signal peptide" evidence="1">
    <location>
        <begin position="1"/>
        <end position="22"/>
    </location>
</feature>
<reference evidence="2 3" key="1">
    <citation type="submission" date="2019-12" db="EMBL/GenBank/DDBJ databases">
        <authorList>
            <person name="Dong K."/>
        </authorList>
    </citation>
    <scope>NUCLEOTIDE SEQUENCE [LARGE SCALE GENOMIC DNA]</scope>
    <source>
        <strain evidence="2 3">JCM 31225</strain>
    </source>
</reference>
<keyword evidence="3" id="KW-1185">Reference proteome</keyword>
<dbReference type="RefSeq" id="WP_160367609.1">
    <property type="nucleotide sequence ID" value="NZ_WSQA01000002.1"/>
</dbReference>
<organism evidence="2 3">
    <name type="scientific">Sphingobacterium humi</name>
    <dbReference type="NCBI Taxonomy" id="1796905"/>
    <lineage>
        <taxon>Bacteria</taxon>
        <taxon>Pseudomonadati</taxon>
        <taxon>Bacteroidota</taxon>
        <taxon>Sphingobacteriia</taxon>
        <taxon>Sphingobacteriales</taxon>
        <taxon>Sphingobacteriaceae</taxon>
        <taxon>Sphingobacterium</taxon>
    </lineage>
</organism>
<name>A0A6N8KW57_9SPHI</name>
<dbReference type="PROSITE" id="PS51257">
    <property type="entry name" value="PROKAR_LIPOPROTEIN"/>
    <property type="match status" value="1"/>
</dbReference>